<dbReference type="PROSITE" id="PS51987">
    <property type="entry name" value="GS_CATALYTIC"/>
    <property type="match status" value="1"/>
</dbReference>
<dbReference type="RefSeq" id="WP_134218835.1">
    <property type="nucleotide sequence ID" value="NZ_QFGA01000001.1"/>
</dbReference>
<evidence type="ECO:0000256" key="4">
    <source>
        <dbReference type="ARBA" id="ARBA00022840"/>
    </source>
</evidence>
<proteinExistence type="inferred from homology"/>
<keyword evidence="10" id="KW-1185">Reference proteome</keyword>
<organism evidence="9 10">
    <name type="scientific">Pelotomaculum schinkii</name>
    <dbReference type="NCBI Taxonomy" id="78350"/>
    <lineage>
        <taxon>Bacteria</taxon>
        <taxon>Bacillati</taxon>
        <taxon>Bacillota</taxon>
        <taxon>Clostridia</taxon>
        <taxon>Eubacteriales</taxon>
        <taxon>Desulfotomaculaceae</taxon>
        <taxon>Pelotomaculum</taxon>
    </lineage>
</organism>
<dbReference type="Gene3D" id="3.10.20.70">
    <property type="entry name" value="Glutamine synthetase, N-terminal domain"/>
    <property type="match status" value="1"/>
</dbReference>
<feature type="domain" description="GS beta-grasp" evidence="7">
    <location>
        <begin position="14"/>
        <end position="99"/>
    </location>
</feature>
<dbReference type="InterPro" id="IPR008147">
    <property type="entry name" value="Gln_synt_N"/>
</dbReference>
<dbReference type="EC" id="6.3.1.2" evidence="9"/>
<dbReference type="PANTHER" id="PTHR43785">
    <property type="entry name" value="GAMMA-GLUTAMYLPUTRESCINE SYNTHETASE"/>
    <property type="match status" value="1"/>
</dbReference>
<dbReference type="GO" id="GO:0004356">
    <property type="term" value="F:glutamine synthetase activity"/>
    <property type="evidence" value="ECO:0007669"/>
    <property type="project" value="UniProtKB-EC"/>
</dbReference>
<dbReference type="SUPFAM" id="SSF55931">
    <property type="entry name" value="Glutamine synthetase/guanido kinase"/>
    <property type="match status" value="1"/>
</dbReference>
<dbReference type="Pfam" id="PF03951">
    <property type="entry name" value="Gln-synt_N"/>
    <property type="match status" value="1"/>
</dbReference>
<dbReference type="Pfam" id="PF00120">
    <property type="entry name" value="Gln-synt_C"/>
    <property type="match status" value="1"/>
</dbReference>
<keyword evidence="4" id="KW-0067">ATP-binding</keyword>
<evidence type="ECO:0000313" key="9">
    <source>
        <dbReference type="EMBL" id="TEB07477.1"/>
    </source>
</evidence>
<dbReference type="GO" id="GO:0005524">
    <property type="term" value="F:ATP binding"/>
    <property type="evidence" value="ECO:0007669"/>
    <property type="project" value="UniProtKB-KW"/>
</dbReference>
<keyword evidence="2 9" id="KW-0436">Ligase</keyword>
<comment type="similarity">
    <text evidence="1 5 6">Belongs to the glutamine synthetase family.</text>
</comment>
<dbReference type="GO" id="GO:0006542">
    <property type="term" value="P:glutamine biosynthetic process"/>
    <property type="evidence" value="ECO:0007669"/>
    <property type="project" value="InterPro"/>
</dbReference>
<evidence type="ECO:0000256" key="2">
    <source>
        <dbReference type="ARBA" id="ARBA00022598"/>
    </source>
</evidence>
<dbReference type="Proteomes" id="UP000298324">
    <property type="component" value="Unassembled WGS sequence"/>
</dbReference>
<name>A0A4Y7RGP3_9FIRM</name>
<evidence type="ECO:0000256" key="6">
    <source>
        <dbReference type="RuleBase" id="RU000384"/>
    </source>
</evidence>
<dbReference type="InterPro" id="IPR014746">
    <property type="entry name" value="Gln_synth/guanido_kin_cat_dom"/>
</dbReference>
<evidence type="ECO:0000256" key="5">
    <source>
        <dbReference type="PROSITE-ProRule" id="PRU01330"/>
    </source>
</evidence>
<gene>
    <name evidence="9" type="primary">glnA_5</name>
    <name evidence="9" type="ORF">Psch_01031</name>
</gene>
<dbReference type="PROSITE" id="PS51986">
    <property type="entry name" value="GS_BETA_GRASP"/>
    <property type="match status" value="1"/>
</dbReference>
<dbReference type="InterPro" id="IPR008146">
    <property type="entry name" value="Gln_synth_cat_dom"/>
</dbReference>
<evidence type="ECO:0000259" key="8">
    <source>
        <dbReference type="PROSITE" id="PS51987"/>
    </source>
</evidence>
<dbReference type="Gene3D" id="3.30.590.10">
    <property type="entry name" value="Glutamine synthetase/guanido kinase, catalytic domain"/>
    <property type="match status" value="1"/>
</dbReference>
<keyword evidence="3" id="KW-0547">Nucleotide-binding</keyword>
<evidence type="ECO:0000256" key="1">
    <source>
        <dbReference type="ARBA" id="ARBA00009897"/>
    </source>
</evidence>
<dbReference type="SUPFAM" id="SSF54368">
    <property type="entry name" value="Glutamine synthetase, N-terminal domain"/>
    <property type="match status" value="1"/>
</dbReference>
<dbReference type="EMBL" id="QFGA01000001">
    <property type="protein sequence ID" value="TEB07477.1"/>
    <property type="molecule type" value="Genomic_DNA"/>
</dbReference>
<accession>A0A4Y7RGP3</accession>
<evidence type="ECO:0000259" key="7">
    <source>
        <dbReference type="PROSITE" id="PS51986"/>
    </source>
</evidence>
<reference evidence="9 10" key="1">
    <citation type="journal article" date="2018" name="Environ. Microbiol.">
        <title>Novel energy conservation strategies and behaviour of Pelotomaculum schinkii driving syntrophic propionate catabolism.</title>
        <authorList>
            <person name="Hidalgo-Ahumada C.A.P."/>
            <person name="Nobu M.K."/>
            <person name="Narihiro T."/>
            <person name="Tamaki H."/>
            <person name="Liu W.T."/>
            <person name="Kamagata Y."/>
            <person name="Stams A.J.M."/>
            <person name="Imachi H."/>
            <person name="Sousa D.Z."/>
        </authorList>
    </citation>
    <scope>NUCLEOTIDE SEQUENCE [LARGE SCALE GENOMIC DNA]</scope>
    <source>
        <strain evidence="9 10">HH</strain>
    </source>
</reference>
<evidence type="ECO:0000256" key="3">
    <source>
        <dbReference type="ARBA" id="ARBA00022741"/>
    </source>
</evidence>
<protein>
    <submittedName>
        <fullName evidence="9">Glutamine synthetase</fullName>
        <ecNumber evidence="9">6.3.1.2</ecNumber>
    </submittedName>
</protein>
<dbReference type="PANTHER" id="PTHR43785:SF12">
    <property type="entry name" value="TYPE-1 GLUTAMINE SYNTHETASE 2"/>
    <property type="match status" value="1"/>
</dbReference>
<dbReference type="InterPro" id="IPR036651">
    <property type="entry name" value="Gln_synt_N_sf"/>
</dbReference>
<feature type="domain" description="GS catalytic" evidence="8">
    <location>
        <begin position="106"/>
        <end position="441"/>
    </location>
</feature>
<comment type="caution">
    <text evidence="9">The sequence shown here is derived from an EMBL/GenBank/DDBJ whole genome shotgun (WGS) entry which is preliminary data.</text>
</comment>
<evidence type="ECO:0000313" key="10">
    <source>
        <dbReference type="Proteomes" id="UP000298324"/>
    </source>
</evidence>
<dbReference type="AlphaFoldDB" id="A0A4Y7RGP3"/>
<sequence>MLTREEVLEKAKEEHVKFLRLQFTDTFGTLKNIAVTTEDMERAMAGKITFDSSVVDGVVSNHEQDIIFRPDISTFVVFPWRPRNEAVARFICDVENPNGTPYPGCSRSVLKQVLDEAARMGLEIWVGAEVEFYLLNIDDNGNPTTNTHDRAGFCDLTPVDLGENARRDMVLTMEEMGLDIGFSHHEMGPGQHGIALKLDNALSIADKLVTFKFIVRTIAQRHGLHASLMPKPLNGMPGSALYFHILLRRKESGTFLEPGQNLQLDQEVGHFIGGILAHTRANTAITNPLINSYKRLVPSERTPTYVAWSEESRNSVLRIVAHDGPGSMVEVRNPDPACNPYLALALILKAGLNGIRQQLPLPAPLLENTSQILAQQNPELRIARLPFTLEEALRELASDPLARSTLGEYIYRTFARTKGEEWERFQLFVHPWELEEYLTNY</sequence>
<dbReference type="SMART" id="SM01230">
    <property type="entry name" value="Gln-synt_C"/>
    <property type="match status" value="1"/>
</dbReference>